<evidence type="ECO:0000313" key="2">
    <source>
        <dbReference type="Proteomes" id="UP001285921"/>
    </source>
</evidence>
<proteinExistence type="predicted"/>
<organism evidence="1 2">
    <name type="scientific">Paenibacillus glycanilyticus</name>
    <dbReference type="NCBI Taxonomy" id="126569"/>
    <lineage>
        <taxon>Bacteria</taxon>
        <taxon>Bacillati</taxon>
        <taxon>Bacillota</taxon>
        <taxon>Bacilli</taxon>
        <taxon>Bacillales</taxon>
        <taxon>Paenibacillaceae</taxon>
        <taxon>Paenibacillus</taxon>
    </lineage>
</organism>
<accession>A0ABQ6NQI4</accession>
<keyword evidence="2" id="KW-1185">Reference proteome</keyword>
<name>A0ABQ6NQI4_9BACL</name>
<evidence type="ECO:0000313" key="1">
    <source>
        <dbReference type="EMBL" id="GMK47058.1"/>
    </source>
</evidence>
<gene>
    <name evidence="1" type="ORF">PghCCS26_41870</name>
</gene>
<reference evidence="1 2" key="1">
    <citation type="submission" date="2023-05" db="EMBL/GenBank/DDBJ databases">
        <title>Draft genome of Paenibacillus sp. CCS26.</title>
        <authorList>
            <person name="Akita H."/>
            <person name="Shinto Y."/>
            <person name="Kimura Z."/>
        </authorList>
    </citation>
    <scope>NUCLEOTIDE SEQUENCE [LARGE SCALE GENOMIC DNA]</scope>
    <source>
        <strain evidence="1 2">CCS26</strain>
    </source>
</reference>
<dbReference type="EMBL" id="BTCL01000016">
    <property type="protein sequence ID" value="GMK47058.1"/>
    <property type="molecule type" value="Genomic_DNA"/>
</dbReference>
<dbReference type="Proteomes" id="UP001285921">
    <property type="component" value="Unassembled WGS sequence"/>
</dbReference>
<protein>
    <submittedName>
        <fullName evidence="1">Uncharacterized protein</fullName>
    </submittedName>
</protein>
<sequence length="68" mass="7740">MINPIPNPRIARKTRIHVTSFKKAGMTPPIKYKMSPKINRSFLANFFDKKPTIVNVGNINKDDKVTIS</sequence>
<comment type="caution">
    <text evidence="1">The sequence shown here is derived from an EMBL/GenBank/DDBJ whole genome shotgun (WGS) entry which is preliminary data.</text>
</comment>